<protein>
    <submittedName>
        <fullName evidence="3">Tripartite tricarboxylate transporter TctB family protein</fullName>
    </submittedName>
</protein>
<feature type="transmembrane region" description="Helical" evidence="1">
    <location>
        <begin position="122"/>
        <end position="139"/>
    </location>
</feature>
<dbReference type="EMBL" id="JAKGUD010000008">
    <property type="protein sequence ID" value="MCF4142790.1"/>
    <property type="molecule type" value="Genomic_DNA"/>
</dbReference>
<dbReference type="Pfam" id="PF07331">
    <property type="entry name" value="TctB"/>
    <property type="match status" value="1"/>
</dbReference>
<evidence type="ECO:0000259" key="2">
    <source>
        <dbReference type="Pfam" id="PF07331"/>
    </source>
</evidence>
<feature type="transmembrane region" description="Helical" evidence="1">
    <location>
        <begin position="35"/>
        <end position="58"/>
    </location>
</feature>
<reference evidence="3 4" key="1">
    <citation type="submission" date="2022-01" db="EMBL/GenBank/DDBJ databases">
        <title>Dethiosulfovibrio faecalis sp. nov., a novel proteolytic, non-sulfur-reducing bacterium isolated from a marine aquaculture solid waste bioreactor.</title>
        <authorList>
            <person name="Grabowski S."/>
            <person name="Apolinario E."/>
            <person name="Schneider N."/>
            <person name="Marshall C.W."/>
            <person name="Sowers K.R."/>
        </authorList>
    </citation>
    <scope>NUCLEOTIDE SEQUENCE [LARGE SCALE GENOMIC DNA]</scope>
    <source>
        <strain evidence="3 4">DSM 12537</strain>
    </source>
</reference>
<gene>
    <name evidence="3" type="ORF">L2W38_08165</name>
</gene>
<feature type="transmembrane region" description="Helical" evidence="1">
    <location>
        <begin position="100"/>
        <end position="117"/>
    </location>
</feature>
<feature type="transmembrane region" description="Helical" evidence="1">
    <location>
        <begin position="78"/>
        <end position="94"/>
    </location>
</feature>
<feature type="domain" description="DUF1468" evidence="2">
    <location>
        <begin position="7"/>
        <end position="147"/>
    </location>
</feature>
<accession>A0ABS9ESE5</accession>
<dbReference type="RefSeq" id="WP_236099511.1">
    <property type="nucleotide sequence ID" value="NZ_JAKGUD010000008.1"/>
</dbReference>
<keyword evidence="4" id="KW-1185">Reference proteome</keyword>
<keyword evidence="1" id="KW-0472">Membrane</keyword>
<organism evidence="3 4">
    <name type="scientific">Dethiosulfovibrio marinus</name>
    <dbReference type="NCBI Taxonomy" id="133532"/>
    <lineage>
        <taxon>Bacteria</taxon>
        <taxon>Thermotogati</taxon>
        <taxon>Synergistota</taxon>
        <taxon>Synergistia</taxon>
        <taxon>Synergistales</taxon>
        <taxon>Dethiosulfovibrionaceae</taxon>
        <taxon>Dethiosulfovibrio</taxon>
    </lineage>
</organism>
<sequence length="153" mass="16657">MRRADAVTALVFMALGGAALYQTTLFDQTLITDNYLGATFFPRMVAVAMVAMAISLLWGSRKALTEEEDGEPMFGPGILRPMVGAVVVGAYSWALEPLGFIISTVILNVAILLTFGVKKIPLLLILPTAATLIIYWVFYKLLTVPLPEGIFFL</sequence>
<dbReference type="InterPro" id="IPR009936">
    <property type="entry name" value="DUF1468"/>
</dbReference>
<evidence type="ECO:0000313" key="3">
    <source>
        <dbReference type="EMBL" id="MCF4142790.1"/>
    </source>
</evidence>
<name>A0ABS9ESE5_9BACT</name>
<evidence type="ECO:0000256" key="1">
    <source>
        <dbReference type="SAM" id="Phobius"/>
    </source>
</evidence>
<comment type="caution">
    <text evidence="3">The sequence shown here is derived from an EMBL/GenBank/DDBJ whole genome shotgun (WGS) entry which is preliminary data.</text>
</comment>
<keyword evidence="1" id="KW-0812">Transmembrane</keyword>
<evidence type="ECO:0000313" key="4">
    <source>
        <dbReference type="Proteomes" id="UP001200430"/>
    </source>
</evidence>
<dbReference type="Proteomes" id="UP001200430">
    <property type="component" value="Unassembled WGS sequence"/>
</dbReference>
<keyword evidence="1" id="KW-1133">Transmembrane helix</keyword>
<proteinExistence type="predicted"/>